<protein>
    <recommendedName>
        <fullName evidence="6">RNA polymerase sigma factor</fullName>
    </recommendedName>
</protein>
<dbReference type="Pfam" id="PF04542">
    <property type="entry name" value="Sigma70_r2"/>
    <property type="match status" value="1"/>
</dbReference>
<dbReference type="InterPro" id="IPR039425">
    <property type="entry name" value="RNA_pol_sigma-70-like"/>
</dbReference>
<dbReference type="InterPro" id="IPR013324">
    <property type="entry name" value="RNA_pol_sigma_r3/r4-like"/>
</dbReference>
<dbReference type="SUPFAM" id="SSF88946">
    <property type="entry name" value="Sigma2 domain of RNA polymerase sigma factors"/>
    <property type="match status" value="1"/>
</dbReference>
<evidence type="ECO:0000313" key="9">
    <source>
        <dbReference type="EMBL" id="MET6996081.1"/>
    </source>
</evidence>
<dbReference type="SUPFAM" id="SSF88659">
    <property type="entry name" value="Sigma3 and sigma4 domains of RNA polymerase sigma factors"/>
    <property type="match status" value="1"/>
</dbReference>
<keyword evidence="10" id="KW-1185">Reference proteome</keyword>
<gene>
    <name evidence="9" type="ORF">ABR189_01815</name>
</gene>
<dbReference type="PANTHER" id="PTHR43133:SF46">
    <property type="entry name" value="RNA POLYMERASE SIGMA-70 FACTOR ECF SUBFAMILY"/>
    <property type="match status" value="1"/>
</dbReference>
<keyword evidence="2 6" id="KW-0805">Transcription regulation</keyword>
<name>A0ABV2SZ83_9BACT</name>
<keyword evidence="5 6" id="KW-0804">Transcription</keyword>
<dbReference type="InterPro" id="IPR013325">
    <property type="entry name" value="RNA_pol_sigma_r2"/>
</dbReference>
<feature type="domain" description="RNA polymerase sigma factor 70 region 4 type 2" evidence="8">
    <location>
        <begin position="126"/>
        <end position="175"/>
    </location>
</feature>
<evidence type="ECO:0000256" key="4">
    <source>
        <dbReference type="ARBA" id="ARBA00023125"/>
    </source>
</evidence>
<dbReference type="InterPro" id="IPR013249">
    <property type="entry name" value="RNA_pol_sigma70_r4_t2"/>
</dbReference>
<dbReference type="EMBL" id="JBEXAC010000001">
    <property type="protein sequence ID" value="MET6996081.1"/>
    <property type="molecule type" value="Genomic_DNA"/>
</dbReference>
<dbReference type="Pfam" id="PF08281">
    <property type="entry name" value="Sigma70_r4_2"/>
    <property type="match status" value="1"/>
</dbReference>
<dbReference type="InterPro" id="IPR036388">
    <property type="entry name" value="WH-like_DNA-bd_sf"/>
</dbReference>
<dbReference type="InterPro" id="IPR000838">
    <property type="entry name" value="RNA_pol_sigma70_ECF_CS"/>
</dbReference>
<dbReference type="RefSeq" id="WP_354658729.1">
    <property type="nucleotide sequence ID" value="NZ_JBEXAC010000001.1"/>
</dbReference>
<keyword evidence="3 6" id="KW-0731">Sigma factor</keyword>
<comment type="caution">
    <text evidence="9">The sequence shown here is derived from an EMBL/GenBank/DDBJ whole genome shotgun (WGS) entry which is preliminary data.</text>
</comment>
<dbReference type="PANTHER" id="PTHR43133">
    <property type="entry name" value="RNA POLYMERASE ECF-TYPE SIGMA FACTO"/>
    <property type="match status" value="1"/>
</dbReference>
<evidence type="ECO:0000256" key="5">
    <source>
        <dbReference type="ARBA" id="ARBA00023163"/>
    </source>
</evidence>
<dbReference type="PROSITE" id="PS01063">
    <property type="entry name" value="SIGMA70_ECF"/>
    <property type="match status" value="1"/>
</dbReference>
<comment type="similarity">
    <text evidence="1 6">Belongs to the sigma-70 factor family. ECF subfamily.</text>
</comment>
<dbReference type="Gene3D" id="1.10.10.10">
    <property type="entry name" value="Winged helix-like DNA-binding domain superfamily/Winged helix DNA-binding domain"/>
    <property type="match status" value="1"/>
</dbReference>
<evidence type="ECO:0000259" key="7">
    <source>
        <dbReference type="Pfam" id="PF04542"/>
    </source>
</evidence>
<dbReference type="Proteomes" id="UP001549749">
    <property type="component" value="Unassembled WGS sequence"/>
</dbReference>
<evidence type="ECO:0000256" key="2">
    <source>
        <dbReference type="ARBA" id="ARBA00023015"/>
    </source>
</evidence>
<accession>A0ABV2SZ83</accession>
<evidence type="ECO:0000256" key="6">
    <source>
        <dbReference type="RuleBase" id="RU000716"/>
    </source>
</evidence>
<evidence type="ECO:0000313" key="10">
    <source>
        <dbReference type="Proteomes" id="UP001549749"/>
    </source>
</evidence>
<dbReference type="InterPro" id="IPR014284">
    <property type="entry name" value="RNA_pol_sigma-70_dom"/>
</dbReference>
<evidence type="ECO:0000259" key="8">
    <source>
        <dbReference type="Pfam" id="PF08281"/>
    </source>
</evidence>
<dbReference type="Gene3D" id="1.10.1740.10">
    <property type="match status" value="1"/>
</dbReference>
<evidence type="ECO:0000256" key="1">
    <source>
        <dbReference type="ARBA" id="ARBA00010641"/>
    </source>
</evidence>
<organism evidence="9 10">
    <name type="scientific">Chitinophaga defluvii</name>
    <dbReference type="NCBI Taxonomy" id="3163343"/>
    <lineage>
        <taxon>Bacteria</taxon>
        <taxon>Pseudomonadati</taxon>
        <taxon>Bacteroidota</taxon>
        <taxon>Chitinophagia</taxon>
        <taxon>Chitinophagales</taxon>
        <taxon>Chitinophagaceae</taxon>
        <taxon>Chitinophaga</taxon>
    </lineage>
</organism>
<keyword evidence="4 6" id="KW-0238">DNA-binding</keyword>
<evidence type="ECO:0000256" key="3">
    <source>
        <dbReference type="ARBA" id="ARBA00023082"/>
    </source>
</evidence>
<proteinExistence type="inferred from homology"/>
<dbReference type="InterPro" id="IPR007627">
    <property type="entry name" value="RNA_pol_sigma70_r2"/>
</dbReference>
<dbReference type="NCBIfam" id="TIGR02937">
    <property type="entry name" value="sigma70-ECF"/>
    <property type="match status" value="1"/>
</dbReference>
<feature type="domain" description="RNA polymerase sigma-70 region 2" evidence="7">
    <location>
        <begin position="27"/>
        <end position="93"/>
    </location>
</feature>
<sequence length="200" mass="23001">MLDQLSYYEKLLSEKIADGDEIAFADLYALYAPRLKAYAFKFTHSVADTEEILQESFLKIWLHREKLPQITQLQAWIYKVVARECLQWLRKQAGWQKQVDKMVDYHITATVSTPEEIVKWQELNAAIQTAIEKLPAIRQKIYLQNREQGLKPAAIALALQMPVGTVKNHLSAAVRSIREHLINDGYQLIPLVSLVIAPLF</sequence>
<reference evidence="9 10" key="1">
    <citation type="submission" date="2024-06" db="EMBL/GenBank/DDBJ databases">
        <title>Chitinophaga defluvii sp. nov., isolated from municipal sewage.</title>
        <authorList>
            <person name="Zhang L."/>
        </authorList>
    </citation>
    <scope>NUCLEOTIDE SEQUENCE [LARGE SCALE GENOMIC DNA]</scope>
    <source>
        <strain evidence="9 10">H8</strain>
    </source>
</reference>